<accession>A0A6L2LL57</accession>
<dbReference type="AlphaFoldDB" id="A0A6L2LL57"/>
<feature type="compositionally biased region" description="Basic and acidic residues" evidence="1">
    <location>
        <begin position="41"/>
        <end position="54"/>
    </location>
</feature>
<feature type="compositionally biased region" description="Basic and acidic residues" evidence="1">
    <location>
        <begin position="79"/>
        <end position="98"/>
    </location>
</feature>
<reference evidence="2" key="1">
    <citation type="journal article" date="2019" name="Sci. Rep.">
        <title>Draft genome of Tanacetum cinerariifolium, the natural source of mosquito coil.</title>
        <authorList>
            <person name="Yamashiro T."/>
            <person name="Shiraishi A."/>
            <person name="Satake H."/>
            <person name="Nakayama K."/>
        </authorList>
    </citation>
    <scope>NUCLEOTIDE SEQUENCE</scope>
</reference>
<dbReference type="EMBL" id="BKCJ010004431">
    <property type="protein sequence ID" value="GEU61004.1"/>
    <property type="molecule type" value="Genomic_DNA"/>
</dbReference>
<feature type="region of interest" description="Disordered" evidence="1">
    <location>
        <begin position="1"/>
        <end position="54"/>
    </location>
</feature>
<evidence type="ECO:0000256" key="1">
    <source>
        <dbReference type="SAM" id="MobiDB-lite"/>
    </source>
</evidence>
<organism evidence="2">
    <name type="scientific">Tanacetum cinerariifolium</name>
    <name type="common">Dalmatian daisy</name>
    <name type="synonym">Chrysanthemum cinerariifolium</name>
    <dbReference type="NCBI Taxonomy" id="118510"/>
    <lineage>
        <taxon>Eukaryota</taxon>
        <taxon>Viridiplantae</taxon>
        <taxon>Streptophyta</taxon>
        <taxon>Embryophyta</taxon>
        <taxon>Tracheophyta</taxon>
        <taxon>Spermatophyta</taxon>
        <taxon>Magnoliopsida</taxon>
        <taxon>eudicotyledons</taxon>
        <taxon>Gunneridae</taxon>
        <taxon>Pentapetalae</taxon>
        <taxon>asterids</taxon>
        <taxon>campanulids</taxon>
        <taxon>Asterales</taxon>
        <taxon>Asteraceae</taxon>
        <taxon>Asteroideae</taxon>
        <taxon>Anthemideae</taxon>
        <taxon>Anthemidinae</taxon>
        <taxon>Tanacetum</taxon>
    </lineage>
</organism>
<sequence length="218" mass="24579">MPNVAMNGTNDKIGGNDYEDSNVKSVDDEVLSDSCNSGNKESNENNNDVKHDVLSSDCNNGCEEIREKSNNLDNNEPDAAGKGDGRDRSQMKNSKAEKNYSYVNASLAKNNDGRKRFKDIVDMNNGVFFIKFYNEEGVGIVKYARVLVEVPVNKCVPDKIEVVYREKDKVKVDYEEANTVDLEKTNSQDKKMDSERGRVRNDGFIEVKHKKDHGIIKK</sequence>
<feature type="region of interest" description="Disordered" evidence="1">
    <location>
        <begin position="68"/>
        <end position="98"/>
    </location>
</feature>
<gene>
    <name evidence="2" type="ORF">Tci_032982</name>
</gene>
<protein>
    <submittedName>
        <fullName evidence="2">Uncharacterized protein</fullName>
    </submittedName>
</protein>
<evidence type="ECO:0000313" key="2">
    <source>
        <dbReference type="EMBL" id="GEU61004.1"/>
    </source>
</evidence>
<comment type="caution">
    <text evidence="2">The sequence shown here is derived from an EMBL/GenBank/DDBJ whole genome shotgun (WGS) entry which is preliminary data.</text>
</comment>
<name>A0A6L2LL57_TANCI</name>
<feature type="compositionally biased region" description="Polar residues" evidence="1">
    <location>
        <begin position="1"/>
        <end position="10"/>
    </location>
</feature>
<proteinExistence type="predicted"/>